<dbReference type="AlphaFoldDB" id="A0A4Y6PYT4"/>
<protein>
    <recommendedName>
        <fullName evidence="4">Lipoprotein</fullName>
    </recommendedName>
</protein>
<evidence type="ECO:0008006" key="4">
    <source>
        <dbReference type="Google" id="ProtNLM"/>
    </source>
</evidence>
<sequence>MRTKRSKWTLLVGASAAVVALLALVAAGCGSANDDALQPATRAEITEFQTVTGEVRAAAEDYGEHMASSQTADAEDCRRVHEAYHDRVAPRVGHMMDMSESMDTYMHHHRGESLADVHCVAEAMRAELDHHAQAACASDDIAQARREATRHRDAMLGYADHMWERCDEMMGTVGDDGPQWGPMMDGCQAYDGMSGRGHHWMMDGDHHHRR</sequence>
<keyword evidence="3" id="KW-1185">Reference proteome</keyword>
<name>A0A4Y6PYT4_PERCE</name>
<evidence type="ECO:0000313" key="2">
    <source>
        <dbReference type="EMBL" id="QDG53423.1"/>
    </source>
</evidence>
<accession>A0A5B8YAF9</accession>
<evidence type="ECO:0000313" key="3">
    <source>
        <dbReference type="Proteomes" id="UP000315995"/>
    </source>
</evidence>
<dbReference type="PROSITE" id="PS51257">
    <property type="entry name" value="PROKAR_LIPOPROTEIN"/>
    <property type="match status" value="1"/>
</dbReference>
<gene>
    <name evidence="2" type="ORF">FIV42_22560</name>
</gene>
<feature type="signal peptide" evidence="1">
    <location>
        <begin position="1"/>
        <end position="32"/>
    </location>
</feature>
<organism evidence="2 3">
    <name type="scientific">Persicimonas caeni</name>
    <dbReference type="NCBI Taxonomy" id="2292766"/>
    <lineage>
        <taxon>Bacteria</taxon>
        <taxon>Deltaproteobacteria</taxon>
        <taxon>Bradymonadales</taxon>
        <taxon>Bradymonadaceae</taxon>
        <taxon>Persicimonas</taxon>
    </lineage>
</organism>
<dbReference type="EMBL" id="CP041186">
    <property type="protein sequence ID" value="QDG53423.1"/>
    <property type="molecule type" value="Genomic_DNA"/>
</dbReference>
<accession>A0A4Y6PYT4</accession>
<reference evidence="2 3" key="1">
    <citation type="submission" date="2019-06" db="EMBL/GenBank/DDBJ databases">
        <title>Persicimonas caeni gen. nov., sp. nov., a predatory bacterium isolated from solar saltern.</title>
        <authorList>
            <person name="Wang S."/>
        </authorList>
    </citation>
    <scope>NUCLEOTIDE SEQUENCE [LARGE SCALE GENOMIC DNA]</scope>
    <source>
        <strain evidence="2 3">YN101</strain>
    </source>
</reference>
<evidence type="ECO:0000256" key="1">
    <source>
        <dbReference type="SAM" id="SignalP"/>
    </source>
</evidence>
<dbReference type="Proteomes" id="UP000315995">
    <property type="component" value="Chromosome"/>
</dbReference>
<keyword evidence="1" id="KW-0732">Signal</keyword>
<feature type="chain" id="PRO_5030106709" description="Lipoprotein" evidence="1">
    <location>
        <begin position="33"/>
        <end position="210"/>
    </location>
</feature>
<proteinExistence type="predicted"/>
<dbReference type="RefSeq" id="WP_141199879.1">
    <property type="nucleotide sequence ID" value="NZ_CP041186.1"/>
</dbReference>